<sequence length="208" mass="23986">MAFYSSLFLALFALLVRSSNVTSQETVSVSPTIDISINRNTFPQGFIFGAGSSSNAKSFLRRRACHDLARRTIGDDLWRRWPWCDGTASKRRPWWRQICRAKKRVGGWWVQSFAWWWWVAGAAGCREKERKRRGQPPWKPPRHLQRTITTTNLHGSHRVTLNAVWTCNRTRARFERSSTLACTRVRDHHHAIRAAARDADGEGGRKGK</sequence>
<feature type="chain" id="PRO_5020039333" description="Beta-glucosidase" evidence="1">
    <location>
        <begin position="24"/>
        <end position="208"/>
    </location>
</feature>
<name>A0A4D6M0F8_VIGUN</name>
<proteinExistence type="predicted"/>
<protein>
    <recommendedName>
        <fullName evidence="4">Beta-glucosidase</fullName>
    </recommendedName>
</protein>
<evidence type="ECO:0008006" key="4">
    <source>
        <dbReference type="Google" id="ProtNLM"/>
    </source>
</evidence>
<keyword evidence="3" id="KW-1185">Reference proteome</keyword>
<evidence type="ECO:0000256" key="1">
    <source>
        <dbReference type="SAM" id="SignalP"/>
    </source>
</evidence>
<dbReference type="EMBL" id="CP039349">
    <property type="protein sequence ID" value="QCD94340.1"/>
    <property type="molecule type" value="Genomic_DNA"/>
</dbReference>
<evidence type="ECO:0000313" key="2">
    <source>
        <dbReference type="EMBL" id="QCD94340.1"/>
    </source>
</evidence>
<keyword evidence="1" id="KW-0732">Signal</keyword>
<accession>A0A4D6M0F8</accession>
<feature type="signal peptide" evidence="1">
    <location>
        <begin position="1"/>
        <end position="23"/>
    </location>
</feature>
<reference evidence="2 3" key="1">
    <citation type="submission" date="2019-04" db="EMBL/GenBank/DDBJ databases">
        <title>An improved genome assembly and genetic linkage map for asparagus bean, Vigna unguiculata ssp. sesquipedialis.</title>
        <authorList>
            <person name="Xia Q."/>
            <person name="Zhang R."/>
            <person name="Dong Y."/>
        </authorList>
    </citation>
    <scope>NUCLEOTIDE SEQUENCE [LARGE SCALE GENOMIC DNA]</scope>
    <source>
        <tissue evidence="2">Leaf</tissue>
    </source>
</reference>
<dbReference type="AlphaFoldDB" id="A0A4D6M0F8"/>
<gene>
    <name evidence="2" type="ORF">DEO72_LG5g2423</name>
</gene>
<dbReference type="Proteomes" id="UP000501690">
    <property type="component" value="Linkage Group LG5"/>
</dbReference>
<evidence type="ECO:0000313" key="3">
    <source>
        <dbReference type="Proteomes" id="UP000501690"/>
    </source>
</evidence>
<organism evidence="2 3">
    <name type="scientific">Vigna unguiculata</name>
    <name type="common">Cowpea</name>
    <dbReference type="NCBI Taxonomy" id="3917"/>
    <lineage>
        <taxon>Eukaryota</taxon>
        <taxon>Viridiplantae</taxon>
        <taxon>Streptophyta</taxon>
        <taxon>Embryophyta</taxon>
        <taxon>Tracheophyta</taxon>
        <taxon>Spermatophyta</taxon>
        <taxon>Magnoliopsida</taxon>
        <taxon>eudicotyledons</taxon>
        <taxon>Gunneridae</taxon>
        <taxon>Pentapetalae</taxon>
        <taxon>rosids</taxon>
        <taxon>fabids</taxon>
        <taxon>Fabales</taxon>
        <taxon>Fabaceae</taxon>
        <taxon>Papilionoideae</taxon>
        <taxon>50 kb inversion clade</taxon>
        <taxon>NPAAA clade</taxon>
        <taxon>indigoferoid/millettioid clade</taxon>
        <taxon>Phaseoleae</taxon>
        <taxon>Vigna</taxon>
    </lineage>
</organism>